<evidence type="ECO:0000256" key="3">
    <source>
        <dbReference type="SAM" id="Coils"/>
    </source>
</evidence>
<name>A0ABN9KUR3_9NEOB</name>
<dbReference type="InterPro" id="IPR043502">
    <property type="entry name" value="DNA/RNA_pol_sf"/>
</dbReference>
<feature type="domain" description="Reverse transcriptase" evidence="4">
    <location>
        <begin position="215"/>
        <end position="313"/>
    </location>
</feature>
<dbReference type="SUPFAM" id="SSF48403">
    <property type="entry name" value="Ankyrin repeat"/>
    <property type="match status" value="1"/>
</dbReference>
<evidence type="ECO:0000256" key="1">
    <source>
        <dbReference type="ARBA" id="ARBA00010879"/>
    </source>
</evidence>
<reference evidence="5" key="1">
    <citation type="submission" date="2023-07" db="EMBL/GenBank/DDBJ databases">
        <authorList>
            <person name="Stuckert A."/>
        </authorList>
    </citation>
    <scope>NUCLEOTIDE SEQUENCE</scope>
</reference>
<dbReference type="PANTHER" id="PTHR33050">
    <property type="entry name" value="REVERSE TRANSCRIPTASE DOMAIN-CONTAINING PROTEIN"/>
    <property type="match status" value="1"/>
</dbReference>
<evidence type="ECO:0000256" key="2">
    <source>
        <dbReference type="ARBA" id="ARBA00012180"/>
    </source>
</evidence>
<keyword evidence="6" id="KW-1185">Reference proteome</keyword>
<dbReference type="SMART" id="SM00248">
    <property type="entry name" value="ANK"/>
    <property type="match status" value="2"/>
</dbReference>
<dbReference type="EMBL" id="CAUEEQ010003125">
    <property type="protein sequence ID" value="CAJ0924436.1"/>
    <property type="molecule type" value="Genomic_DNA"/>
</dbReference>
<accession>A0ABN9KUR3</accession>
<dbReference type="Proteomes" id="UP001176940">
    <property type="component" value="Unassembled WGS sequence"/>
</dbReference>
<keyword evidence="3" id="KW-0175">Coiled coil</keyword>
<dbReference type="Gene3D" id="3.30.70.270">
    <property type="match status" value="1"/>
</dbReference>
<dbReference type="Pfam" id="PF00078">
    <property type="entry name" value="RVT_1"/>
    <property type="match status" value="1"/>
</dbReference>
<dbReference type="InterPro" id="IPR043128">
    <property type="entry name" value="Rev_trsase/Diguanyl_cyclase"/>
</dbReference>
<comment type="caution">
    <text evidence="5">The sequence shown here is derived from an EMBL/GenBank/DDBJ whole genome shotgun (WGS) entry which is preliminary data.</text>
</comment>
<evidence type="ECO:0000313" key="5">
    <source>
        <dbReference type="EMBL" id="CAJ0924436.1"/>
    </source>
</evidence>
<sequence>YTPAQGNLAQRRRVLWRTENELQSNIAASMQPAEEVGKLQKHLALLRQEYVKLQKKLAETEKKCTLLAAQTNKEASDDSFISRLLAIVAQLYQQEQYRYAGHADVCGRLRMGRFDGAATCAERNKLYFGTVAAPSKRRMLRHRRTSAWPAYPMVTMAMLRWIYTDELDLREDDIYLTELMKLANRFQLQLLRERCEKGVMSLVNVRNCIRFYQTAEELHAITLLNYCAEIIASHWHQRFLRFAIQKDRYQFTALPFGLASAPRVFTKVMAVVIAILRSKGILLIPYFDDLMIKGPSRRDCDQSLQITLDTLDDLRKEDFSSMSAQLLYKMFKSKTQFPLHKAIKVEREDVVFLYLIEMDSQLPDKLNELDQNGDLALDLALSRKLEGIATTLVNSRADVDMVDKKGWSLLHKAIQRDDKFAANFLIKNGALVNSATLGEQETPLHLVAACTMKDHSLEVMSI</sequence>
<dbReference type="CDD" id="cd18501">
    <property type="entry name" value="BACK_ANKFY1_Rank5"/>
    <property type="match status" value="1"/>
</dbReference>
<dbReference type="Gene3D" id="1.25.40.20">
    <property type="entry name" value="Ankyrin repeat-containing domain"/>
    <property type="match status" value="1"/>
</dbReference>
<comment type="similarity">
    <text evidence="1">Belongs to the beta type-B retroviral polymerase family. HERV class-II K(HML-2) pol subfamily.</text>
</comment>
<dbReference type="InterPro" id="IPR000477">
    <property type="entry name" value="RT_dom"/>
</dbReference>
<feature type="non-terminal residue" evidence="5">
    <location>
        <position position="1"/>
    </location>
</feature>
<protein>
    <recommendedName>
        <fullName evidence="2">ribonuclease H</fullName>
        <ecNumber evidence="2">3.1.26.4</ecNumber>
    </recommendedName>
</protein>
<gene>
    <name evidence="5" type="ORF">RIMI_LOCUS2265139</name>
</gene>
<dbReference type="Gene3D" id="3.30.710.10">
    <property type="entry name" value="Potassium Channel Kv1.1, Chain A"/>
    <property type="match status" value="1"/>
</dbReference>
<dbReference type="InterPro" id="IPR052055">
    <property type="entry name" value="Hepadnavirus_pol/RT"/>
</dbReference>
<dbReference type="InterPro" id="IPR011333">
    <property type="entry name" value="SKP1/BTB/POZ_sf"/>
</dbReference>
<evidence type="ECO:0000313" key="6">
    <source>
        <dbReference type="Proteomes" id="UP001176940"/>
    </source>
</evidence>
<dbReference type="InterPro" id="IPR002110">
    <property type="entry name" value="Ankyrin_rpt"/>
</dbReference>
<dbReference type="InterPro" id="IPR049763">
    <property type="entry name" value="ANKFY1_BACK"/>
</dbReference>
<proteinExistence type="inferred from homology"/>
<dbReference type="Gene3D" id="3.10.10.10">
    <property type="entry name" value="HIV Type 1 Reverse Transcriptase, subunit A, domain 1"/>
    <property type="match status" value="1"/>
</dbReference>
<dbReference type="InterPro" id="IPR036770">
    <property type="entry name" value="Ankyrin_rpt-contain_sf"/>
</dbReference>
<organism evidence="5 6">
    <name type="scientific">Ranitomeya imitator</name>
    <name type="common">mimic poison frog</name>
    <dbReference type="NCBI Taxonomy" id="111125"/>
    <lineage>
        <taxon>Eukaryota</taxon>
        <taxon>Metazoa</taxon>
        <taxon>Chordata</taxon>
        <taxon>Craniata</taxon>
        <taxon>Vertebrata</taxon>
        <taxon>Euteleostomi</taxon>
        <taxon>Amphibia</taxon>
        <taxon>Batrachia</taxon>
        <taxon>Anura</taxon>
        <taxon>Neobatrachia</taxon>
        <taxon>Hyloidea</taxon>
        <taxon>Dendrobatidae</taxon>
        <taxon>Dendrobatinae</taxon>
        <taxon>Ranitomeya</taxon>
    </lineage>
</organism>
<dbReference type="SUPFAM" id="SSF56672">
    <property type="entry name" value="DNA/RNA polymerases"/>
    <property type="match status" value="1"/>
</dbReference>
<evidence type="ECO:0000259" key="4">
    <source>
        <dbReference type="Pfam" id="PF00078"/>
    </source>
</evidence>
<feature type="coiled-coil region" evidence="3">
    <location>
        <begin position="36"/>
        <end position="70"/>
    </location>
</feature>
<dbReference type="PANTHER" id="PTHR33050:SF7">
    <property type="entry name" value="RIBONUCLEASE H"/>
    <property type="match status" value="1"/>
</dbReference>
<dbReference type="SUPFAM" id="SSF54695">
    <property type="entry name" value="POZ domain"/>
    <property type="match status" value="1"/>
</dbReference>
<dbReference type="EC" id="3.1.26.4" evidence="2"/>